<dbReference type="SUPFAM" id="SSF53756">
    <property type="entry name" value="UDP-Glycosyltransferase/glycogen phosphorylase"/>
    <property type="match status" value="1"/>
</dbReference>
<protein>
    <submittedName>
        <fullName evidence="2">Glycosyl transferase</fullName>
    </submittedName>
</protein>
<evidence type="ECO:0000259" key="1">
    <source>
        <dbReference type="Pfam" id="PF13439"/>
    </source>
</evidence>
<dbReference type="AlphaFoldDB" id="A0A401IFG2"/>
<dbReference type="Pfam" id="PF13439">
    <property type="entry name" value="Glyco_transf_4"/>
    <property type="match status" value="1"/>
</dbReference>
<dbReference type="GO" id="GO:0016740">
    <property type="term" value="F:transferase activity"/>
    <property type="evidence" value="ECO:0007669"/>
    <property type="project" value="UniProtKB-KW"/>
</dbReference>
<dbReference type="InterPro" id="IPR028098">
    <property type="entry name" value="Glyco_trans_4-like_N"/>
</dbReference>
<sequence>MNILMICATFPYPPSRGGTQGRTFNLLKKITENHQITLITLRSEDVTEAEIEQLKNYVTDLIIFPRPTEEKTKILEKIKRFSQFFIEGTPPNVRYLYLPEIQQWIDEAVVNKKFDIITCEHSVNEIYIRPQWKQKIKTVINIHSSVYKTCLNQLETDTSDSEFRDRLYLPLLRRYEQRTISKFSHVVVTTDEDEQQMREFAPQANITLIANGVDLETFPYRSHDPGGHNLIFVGGLDYFVNIDGAVFFSQKVLPLLQEKYSDTTLTLVGSKPSPEVQELAKLPGITVTGRVPSVVDYLHQATVAVIPLRTGFGMKFKTLEAMAAGVPVVASDRGLEGMETDGKNEPLRALRANTIDEYIKAISRLFEDQQLREELSKNGRQFIKENYTWEYLGNQYNQLLSENKL</sequence>
<gene>
    <name evidence="2" type="ORF">AsFPU1_1438</name>
</gene>
<organism evidence="2 3">
    <name type="scientific">Aphanothece sacrum FPU1</name>
    <dbReference type="NCBI Taxonomy" id="1920663"/>
    <lineage>
        <taxon>Bacteria</taxon>
        <taxon>Bacillati</taxon>
        <taxon>Cyanobacteriota</taxon>
        <taxon>Cyanophyceae</taxon>
        <taxon>Oscillatoriophycideae</taxon>
        <taxon>Chroococcales</taxon>
        <taxon>Aphanothecaceae</taxon>
        <taxon>Aphanothece</taxon>
    </lineage>
</organism>
<dbReference type="EMBL" id="BDQK01000005">
    <property type="protein sequence ID" value="GBF80037.1"/>
    <property type="molecule type" value="Genomic_DNA"/>
</dbReference>
<feature type="domain" description="Glycosyltransferase subfamily 4-like N-terminal" evidence="1">
    <location>
        <begin position="17"/>
        <end position="216"/>
    </location>
</feature>
<proteinExistence type="predicted"/>
<comment type="caution">
    <text evidence="2">The sequence shown here is derived from an EMBL/GenBank/DDBJ whole genome shotgun (WGS) entry which is preliminary data.</text>
</comment>
<dbReference type="Pfam" id="PF13692">
    <property type="entry name" value="Glyco_trans_1_4"/>
    <property type="match status" value="1"/>
</dbReference>
<evidence type="ECO:0000313" key="3">
    <source>
        <dbReference type="Proteomes" id="UP000287247"/>
    </source>
</evidence>
<dbReference type="CDD" id="cd03801">
    <property type="entry name" value="GT4_PimA-like"/>
    <property type="match status" value="1"/>
</dbReference>
<keyword evidence="2" id="KW-0808">Transferase</keyword>
<name>A0A401IFG2_APHSA</name>
<dbReference type="PANTHER" id="PTHR12526">
    <property type="entry name" value="GLYCOSYLTRANSFERASE"/>
    <property type="match status" value="1"/>
</dbReference>
<dbReference type="Proteomes" id="UP000287247">
    <property type="component" value="Unassembled WGS sequence"/>
</dbReference>
<dbReference type="RefSeq" id="WP_172957476.1">
    <property type="nucleotide sequence ID" value="NZ_BDQK01000005.1"/>
</dbReference>
<accession>A0A401IFG2</accession>
<dbReference type="Gene3D" id="3.40.50.2000">
    <property type="entry name" value="Glycogen Phosphorylase B"/>
    <property type="match status" value="2"/>
</dbReference>
<evidence type="ECO:0000313" key="2">
    <source>
        <dbReference type="EMBL" id="GBF80037.1"/>
    </source>
</evidence>
<reference evidence="3" key="1">
    <citation type="submission" date="2017-05" db="EMBL/GenBank/DDBJ databases">
        <title>Physiological properties and genetic analysis related to exopolysaccharide production of fresh-water unicellular cyanobacterium Aphanothece sacrum, Suizenji Nori, that has been cultured as a food source in Japan.</title>
        <authorList>
            <person name="Kanesaki Y."/>
            <person name="Yoshikawa S."/>
            <person name="Ohki K."/>
        </authorList>
    </citation>
    <scope>NUCLEOTIDE SEQUENCE [LARGE SCALE GENOMIC DNA]</scope>
    <source>
        <strain evidence="3">FPU1</strain>
    </source>
</reference>
<keyword evidence="3" id="KW-1185">Reference proteome</keyword>